<dbReference type="InterPro" id="IPR000182">
    <property type="entry name" value="GNAT_dom"/>
</dbReference>
<evidence type="ECO:0000259" key="1">
    <source>
        <dbReference type="PROSITE" id="PS51186"/>
    </source>
</evidence>
<dbReference type="SUPFAM" id="SSF55729">
    <property type="entry name" value="Acyl-CoA N-acyltransferases (Nat)"/>
    <property type="match status" value="1"/>
</dbReference>
<gene>
    <name evidence="2" type="ORF">KDH_79430</name>
</gene>
<proteinExistence type="predicted"/>
<dbReference type="PROSITE" id="PS51186">
    <property type="entry name" value="GNAT"/>
    <property type="match status" value="1"/>
</dbReference>
<sequence length="149" mass="16652">MPEIQIYTHQTFPSDLNWQAVSFTRIVWPEIGGGMLRQMFDTKQDTMHGVLVEDGLLLSYAAVVRFQLQHADQYYRACGLTSVFSYPTSRKKGYGQQVVHAATNFNRRSGADIGILLTGSELEQFYAKSGWEAMTNAPLIGVSGVVLQE</sequence>
<dbReference type="InterPro" id="IPR016181">
    <property type="entry name" value="Acyl_CoA_acyltransferase"/>
</dbReference>
<name>A0ABQ6G3L5_9CHLR</name>
<evidence type="ECO:0000313" key="2">
    <source>
        <dbReference type="EMBL" id="GLV61126.1"/>
    </source>
</evidence>
<accession>A0ABQ6G3L5</accession>
<dbReference type="EMBL" id="BSRI01000002">
    <property type="protein sequence ID" value="GLV61126.1"/>
    <property type="molecule type" value="Genomic_DNA"/>
</dbReference>
<dbReference type="Gene3D" id="3.40.630.30">
    <property type="match status" value="1"/>
</dbReference>
<evidence type="ECO:0000313" key="3">
    <source>
        <dbReference type="Proteomes" id="UP001344906"/>
    </source>
</evidence>
<protein>
    <recommendedName>
        <fullName evidence="1">N-acetyltransferase domain-containing protein</fullName>
    </recommendedName>
</protein>
<organism evidence="2 3">
    <name type="scientific">Dictyobacter halimunensis</name>
    <dbReference type="NCBI Taxonomy" id="3026934"/>
    <lineage>
        <taxon>Bacteria</taxon>
        <taxon>Bacillati</taxon>
        <taxon>Chloroflexota</taxon>
        <taxon>Ktedonobacteria</taxon>
        <taxon>Ktedonobacterales</taxon>
        <taxon>Dictyobacteraceae</taxon>
        <taxon>Dictyobacter</taxon>
    </lineage>
</organism>
<comment type="caution">
    <text evidence="2">The sequence shown here is derived from an EMBL/GenBank/DDBJ whole genome shotgun (WGS) entry which is preliminary data.</text>
</comment>
<dbReference type="Pfam" id="PF13527">
    <property type="entry name" value="Acetyltransf_9"/>
    <property type="match status" value="1"/>
</dbReference>
<keyword evidence="3" id="KW-1185">Reference proteome</keyword>
<dbReference type="RefSeq" id="WP_338258434.1">
    <property type="nucleotide sequence ID" value="NZ_BSRI01000002.1"/>
</dbReference>
<reference evidence="2 3" key="1">
    <citation type="submission" date="2023-02" db="EMBL/GenBank/DDBJ databases">
        <title>Dictyobacter halimunensis sp. nov., a new member of the class Ktedonobacteria from forest soil in a geothermal area.</title>
        <authorList>
            <person name="Rachmania M.K."/>
            <person name="Ningsih F."/>
            <person name="Sakai Y."/>
            <person name="Yabe S."/>
            <person name="Yokota A."/>
            <person name="Sjamsuridzal W."/>
        </authorList>
    </citation>
    <scope>NUCLEOTIDE SEQUENCE [LARGE SCALE GENOMIC DNA]</scope>
    <source>
        <strain evidence="2 3">S3.2.2.5</strain>
    </source>
</reference>
<feature type="domain" description="N-acetyltransferase" evidence="1">
    <location>
        <begin position="2"/>
        <end position="149"/>
    </location>
</feature>
<dbReference type="Proteomes" id="UP001344906">
    <property type="component" value="Unassembled WGS sequence"/>
</dbReference>